<accession>A0A7W9BI28</accession>
<dbReference type="Proteomes" id="UP000535415">
    <property type="component" value="Unassembled WGS sequence"/>
</dbReference>
<dbReference type="GO" id="GO:0003677">
    <property type="term" value="F:DNA binding"/>
    <property type="evidence" value="ECO:0007669"/>
    <property type="project" value="InterPro"/>
</dbReference>
<dbReference type="RefSeq" id="WP_183525173.1">
    <property type="nucleotide sequence ID" value="NZ_JACIJM010000001.1"/>
</dbReference>
<dbReference type="SUPFAM" id="SSF47413">
    <property type="entry name" value="lambda repressor-like DNA-binding domains"/>
    <property type="match status" value="1"/>
</dbReference>
<dbReference type="PROSITE" id="PS50943">
    <property type="entry name" value="HTH_CROC1"/>
    <property type="match status" value="1"/>
</dbReference>
<name>A0A7W9BI28_9RHOB</name>
<protein>
    <submittedName>
        <fullName evidence="2">Transcriptional regulator with XRE-family HTH domain</fullName>
    </submittedName>
</protein>
<feature type="domain" description="HTH cro/C1-type" evidence="1">
    <location>
        <begin position="33"/>
        <end position="71"/>
    </location>
</feature>
<reference evidence="2 3" key="1">
    <citation type="submission" date="2020-08" db="EMBL/GenBank/DDBJ databases">
        <title>Genomic Encyclopedia of Type Strains, Phase IV (KMG-IV): sequencing the most valuable type-strain genomes for metagenomic binning, comparative biology and taxonomic classification.</title>
        <authorList>
            <person name="Goeker M."/>
        </authorList>
    </citation>
    <scope>NUCLEOTIDE SEQUENCE [LARGE SCALE GENOMIC DNA]</scope>
    <source>
        <strain evidence="2 3">DSM 101064</strain>
    </source>
</reference>
<evidence type="ECO:0000313" key="2">
    <source>
        <dbReference type="EMBL" id="MBB5720958.1"/>
    </source>
</evidence>
<gene>
    <name evidence="2" type="ORF">FHS72_000562</name>
</gene>
<keyword evidence="3" id="KW-1185">Reference proteome</keyword>
<dbReference type="InterPro" id="IPR001387">
    <property type="entry name" value="Cro/C1-type_HTH"/>
</dbReference>
<dbReference type="InterPro" id="IPR010982">
    <property type="entry name" value="Lambda_DNA-bd_dom_sf"/>
</dbReference>
<dbReference type="AlphaFoldDB" id="A0A7W9BI28"/>
<dbReference type="SMART" id="SM00530">
    <property type="entry name" value="HTH_XRE"/>
    <property type="match status" value="1"/>
</dbReference>
<sequence length="264" mass="29941">MAVEPTSQDIRNTFGKNLRQLLVTQPSINHVCDALGIHRSQFQRFLSGTSFPRPDMLVRICNYFGVSTDIYTTPLLQQTAAHPLPSGHTLIPPSKDILPDGIYLEWSTWQYPTQCYMLHLVQFKRDGRTCRLRVFTRPPEFYDDTTTDRITVRHPSLIKECSGFAFAQAAGFSTIDGLSGGHVIAFTTYLPGFYGDQNFLLGYKLTGTNYRRGKLHCHLPCVLQKIPQTTKDILKWARKPQIMSESDTPENILRAFALIRGNNS</sequence>
<dbReference type="CDD" id="cd00093">
    <property type="entry name" value="HTH_XRE"/>
    <property type="match status" value="1"/>
</dbReference>
<comment type="caution">
    <text evidence="2">The sequence shown here is derived from an EMBL/GenBank/DDBJ whole genome shotgun (WGS) entry which is preliminary data.</text>
</comment>
<dbReference type="EMBL" id="JACIJM010000001">
    <property type="protein sequence ID" value="MBB5720958.1"/>
    <property type="molecule type" value="Genomic_DNA"/>
</dbReference>
<organism evidence="2 3">
    <name type="scientific">Yoonia ponticola</name>
    <dbReference type="NCBI Taxonomy" id="1524255"/>
    <lineage>
        <taxon>Bacteria</taxon>
        <taxon>Pseudomonadati</taxon>
        <taxon>Pseudomonadota</taxon>
        <taxon>Alphaproteobacteria</taxon>
        <taxon>Rhodobacterales</taxon>
        <taxon>Paracoccaceae</taxon>
        <taxon>Yoonia</taxon>
    </lineage>
</organism>
<proteinExistence type="predicted"/>
<dbReference type="Gene3D" id="1.10.260.40">
    <property type="entry name" value="lambda repressor-like DNA-binding domains"/>
    <property type="match status" value="1"/>
</dbReference>
<evidence type="ECO:0000259" key="1">
    <source>
        <dbReference type="PROSITE" id="PS50943"/>
    </source>
</evidence>
<evidence type="ECO:0000313" key="3">
    <source>
        <dbReference type="Proteomes" id="UP000535415"/>
    </source>
</evidence>